<feature type="compositionally biased region" description="Basic residues" evidence="1">
    <location>
        <begin position="43"/>
        <end position="60"/>
    </location>
</feature>
<name>A0A6J4KER1_9ACTN</name>
<feature type="region of interest" description="Disordered" evidence="1">
    <location>
        <begin position="242"/>
        <end position="286"/>
    </location>
</feature>
<feature type="compositionally biased region" description="Basic and acidic residues" evidence="1">
    <location>
        <begin position="276"/>
        <end position="286"/>
    </location>
</feature>
<feature type="compositionally biased region" description="Basic and acidic residues" evidence="1">
    <location>
        <begin position="61"/>
        <end position="70"/>
    </location>
</feature>
<gene>
    <name evidence="2" type="ORF">AVDCRST_MAG48-1405</name>
</gene>
<feature type="compositionally biased region" description="Low complexity" evidence="1">
    <location>
        <begin position="1"/>
        <end position="20"/>
    </location>
</feature>
<proteinExistence type="predicted"/>
<feature type="compositionally biased region" description="Basic residues" evidence="1">
    <location>
        <begin position="150"/>
        <end position="165"/>
    </location>
</feature>
<organism evidence="2">
    <name type="scientific">uncultured Friedmanniella sp</name>
    <dbReference type="NCBI Taxonomy" id="335381"/>
    <lineage>
        <taxon>Bacteria</taxon>
        <taxon>Bacillati</taxon>
        <taxon>Actinomycetota</taxon>
        <taxon>Actinomycetes</taxon>
        <taxon>Propionibacteriales</taxon>
        <taxon>Nocardioidaceae</taxon>
        <taxon>Friedmanniella</taxon>
        <taxon>environmental samples</taxon>
    </lineage>
</organism>
<reference evidence="2" key="1">
    <citation type="submission" date="2020-02" db="EMBL/GenBank/DDBJ databases">
        <authorList>
            <person name="Meier V. D."/>
        </authorList>
    </citation>
    <scope>NUCLEOTIDE SEQUENCE</scope>
    <source>
        <strain evidence="2">AVDCRST_MAG48</strain>
    </source>
</reference>
<feature type="non-terminal residue" evidence="2">
    <location>
        <position position="1"/>
    </location>
</feature>
<dbReference type="AlphaFoldDB" id="A0A6J4KER1"/>
<feature type="compositionally biased region" description="Basic and acidic residues" evidence="1">
    <location>
        <begin position="88"/>
        <end position="118"/>
    </location>
</feature>
<accession>A0A6J4KER1</accession>
<feature type="non-terminal residue" evidence="2">
    <location>
        <position position="286"/>
    </location>
</feature>
<protein>
    <submittedName>
        <fullName evidence="2">Phosphodiesterase/alkaline phosphatase D</fullName>
    </submittedName>
</protein>
<evidence type="ECO:0000313" key="2">
    <source>
        <dbReference type="EMBL" id="CAA9302001.1"/>
    </source>
</evidence>
<sequence length="286" mass="31149">GLAGAPVVRAAGVRGVDAGALRGGRHAVPPSPVRPAGQPLHARPAHLPRRAGRVTGRRRAERPGPDDHRPRAVRLPARRPRRRAGPVEARRQPGDDHARSFPERPGHPDGRRGGDARRRPTAAGAGSAVQRRPVGRLPRGAGEGAGPPARPRHPRHRLPHRRHPLRLGLRPADRWADLSAERQQRRRRAGLHVGDQRQPRRHHELSAPDHLAGGGDGVQGQQPAHQVPRLRLARVLRARGDPVRSTDGLVRPHRPRGPERGGHPLGVLPGSRRHPAGRDCSRAARM</sequence>
<feature type="compositionally biased region" description="Basic and acidic residues" evidence="1">
    <location>
        <begin position="171"/>
        <end position="183"/>
    </location>
</feature>
<dbReference type="EMBL" id="CADCTS010000203">
    <property type="protein sequence ID" value="CAA9302001.1"/>
    <property type="molecule type" value="Genomic_DNA"/>
</dbReference>
<feature type="region of interest" description="Disordered" evidence="1">
    <location>
        <begin position="1"/>
        <end position="222"/>
    </location>
</feature>
<evidence type="ECO:0000256" key="1">
    <source>
        <dbReference type="SAM" id="MobiDB-lite"/>
    </source>
</evidence>